<name>A0ABV0YCT3_9TELE</name>
<evidence type="ECO:0000313" key="2">
    <source>
        <dbReference type="Proteomes" id="UP001469553"/>
    </source>
</evidence>
<keyword evidence="2" id="KW-1185">Reference proteome</keyword>
<sequence length="457" mass="50122">MGGSGGEAVWEYKCSWSLVTQSLCGNIDWFNMLLSVLLLLLVSGTQTSHYYGTLMTYYPQETYAKGSVSVILRFKFNFHSCQDGSFSCTGNCGNESLVLPNTKCEEVIGVWCQSEKITSQLLPNNSPFQLVYASGNWIDNLNGVVSWRAVTDVELRHRSDTNRPNSSPQTTMFPFLRVPSNCQRNINLLAFDPDGDEVKCRYAKMSLQECISPCTPPPVLSLSSNCTLSFSANSSSNEGWYVVEMVMEDFPRQAITLTQSDGSKVGKTTSDAISKIPIQFAFLVDPAAPSCSEGVYLPTFLLPTPEHGAHFYSPVNQALKIDIRASTTQSVITGLLYSGPYNVVKSSSGSGSFSLTWTPSASEDGQSHPICFVVQASFNSSVYQSELRCVVVTVRDKPTVTYVNVLKMKISTALSMKDNHVTIENLIKEGLMSRGFPPGITVRLLSNKSESYKKAAP</sequence>
<comment type="caution">
    <text evidence="1">The sequence shown here is derived from an EMBL/GenBank/DDBJ whole genome shotgun (WGS) entry which is preliminary data.</text>
</comment>
<dbReference type="EMBL" id="JAHRIP010029101">
    <property type="protein sequence ID" value="MEQ2291450.1"/>
    <property type="molecule type" value="Genomic_DNA"/>
</dbReference>
<gene>
    <name evidence="1" type="ORF">AMECASPLE_013518</name>
</gene>
<proteinExistence type="predicted"/>
<dbReference type="Proteomes" id="UP001469553">
    <property type="component" value="Unassembled WGS sequence"/>
</dbReference>
<accession>A0ABV0YCT3</accession>
<reference evidence="1 2" key="1">
    <citation type="submission" date="2021-06" db="EMBL/GenBank/DDBJ databases">
        <authorList>
            <person name="Palmer J.M."/>
        </authorList>
    </citation>
    <scope>NUCLEOTIDE SEQUENCE [LARGE SCALE GENOMIC DNA]</scope>
    <source>
        <strain evidence="1 2">AS_MEX2019</strain>
        <tissue evidence="1">Muscle</tissue>
    </source>
</reference>
<organism evidence="1 2">
    <name type="scientific">Ameca splendens</name>
    <dbReference type="NCBI Taxonomy" id="208324"/>
    <lineage>
        <taxon>Eukaryota</taxon>
        <taxon>Metazoa</taxon>
        <taxon>Chordata</taxon>
        <taxon>Craniata</taxon>
        <taxon>Vertebrata</taxon>
        <taxon>Euteleostomi</taxon>
        <taxon>Actinopterygii</taxon>
        <taxon>Neopterygii</taxon>
        <taxon>Teleostei</taxon>
        <taxon>Neoteleostei</taxon>
        <taxon>Acanthomorphata</taxon>
        <taxon>Ovalentaria</taxon>
        <taxon>Atherinomorphae</taxon>
        <taxon>Cyprinodontiformes</taxon>
        <taxon>Goodeidae</taxon>
        <taxon>Ameca</taxon>
    </lineage>
</organism>
<protein>
    <submittedName>
        <fullName evidence="1">Uncharacterized protein</fullName>
    </submittedName>
</protein>
<evidence type="ECO:0000313" key="1">
    <source>
        <dbReference type="EMBL" id="MEQ2291450.1"/>
    </source>
</evidence>